<keyword evidence="7" id="KW-0224">Dipeptidase</keyword>
<keyword evidence="4" id="KW-0479">Metal-binding</keyword>
<sequence>MTWAEQTKEYETALLADLSRIIKIPSVLDDKTSSPQTPFGVDMMRALAEMEALAFRDGFRFGRVDNMVTWIEYGPSDAAETIGILTHIDVVPAGDGWKTNPFQLTQIDQYLYGRGTADMKADLMAAYYALKFLKDHQVKVQKKIRLIIGTDEENGWRDLPRYFAQEGEPCIGFSPDGAFPVVNGEKAFQTVQLRFSGDSAGSTVLQRFMAGDRINVVPGEARARVLAANAVEIGQAFERYLKKYPFLKGKFTVNDGSIRLQLFGQQAHSAYPFDGKNAGTYLAMFLNTYPFTGDAKAFLQLLTEYHNDIAGQHLGLAYSDVEMGDLTVNVAIMRFNHKGQGNIALNFRYPQGIQLPIVLEHVKQHLAGLPATITVKAGSMEPHLVPLTDPLVGVLSMAYASEVGMYAAPRTSSGGSYARLLKRGVAFGGQFPDVMVTSHQANERVPLANLTRTMGVFVAALIGLEQLE</sequence>
<dbReference type="GO" id="GO:0006508">
    <property type="term" value="P:proteolysis"/>
    <property type="evidence" value="ECO:0007669"/>
    <property type="project" value="UniProtKB-KW"/>
</dbReference>
<organism evidence="9 10">
    <name type="scientific">Weissella muntiaci</name>
    <dbReference type="NCBI Taxonomy" id="2508881"/>
    <lineage>
        <taxon>Bacteria</taxon>
        <taxon>Bacillati</taxon>
        <taxon>Bacillota</taxon>
        <taxon>Bacilli</taxon>
        <taxon>Lactobacillales</taxon>
        <taxon>Lactobacillaceae</taxon>
        <taxon>Weissella</taxon>
    </lineage>
</organism>
<evidence type="ECO:0000256" key="4">
    <source>
        <dbReference type="ARBA" id="ARBA00022723"/>
    </source>
</evidence>
<dbReference type="SUPFAM" id="SSF55031">
    <property type="entry name" value="Bacterial exopeptidase dimerisation domain"/>
    <property type="match status" value="1"/>
</dbReference>
<comment type="similarity">
    <text evidence="2">Belongs to the peptidase M20A family.</text>
</comment>
<evidence type="ECO:0000256" key="5">
    <source>
        <dbReference type="ARBA" id="ARBA00022801"/>
    </source>
</evidence>
<name>A0A6C2C4R9_9LACO</name>
<dbReference type="NCBIfam" id="TIGR01887">
    <property type="entry name" value="dipeptidaselike"/>
    <property type="match status" value="1"/>
</dbReference>
<dbReference type="Gene3D" id="3.40.630.10">
    <property type="entry name" value="Zn peptidases"/>
    <property type="match status" value="1"/>
</dbReference>
<dbReference type="InterPro" id="IPR001261">
    <property type="entry name" value="ArgE/DapE_CS"/>
</dbReference>
<dbReference type="Proteomes" id="UP000371977">
    <property type="component" value="Unassembled WGS sequence"/>
</dbReference>
<dbReference type="OrthoDB" id="9761532at2"/>
<evidence type="ECO:0000256" key="1">
    <source>
        <dbReference type="ARBA" id="ARBA00001947"/>
    </source>
</evidence>
<evidence type="ECO:0000256" key="8">
    <source>
        <dbReference type="ARBA" id="ARBA00023049"/>
    </source>
</evidence>
<dbReference type="InterPro" id="IPR036264">
    <property type="entry name" value="Bact_exopeptidase_dim_dom"/>
</dbReference>
<dbReference type="SUPFAM" id="SSF53187">
    <property type="entry name" value="Zn-dependent exopeptidases"/>
    <property type="match status" value="1"/>
</dbReference>
<dbReference type="PANTHER" id="PTHR43808">
    <property type="entry name" value="ACETYLORNITHINE DEACETYLASE"/>
    <property type="match status" value="1"/>
</dbReference>
<keyword evidence="10" id="KW-1185">Reference proteome</keyword>
<keyword evidence="5" id="KW-0378">Hydrolase</keyword>
<reference evidence="9 10" key="1">
    <citation type="submission" date="2019-01" db="EMBL/GenBank/DDBJ databases">
        <title>Weissella sp. nov., a novel lactic acid bacterium isolated from animal feces.</title>
        <authorList>
            <person name="Wang L.-T."/>
        </authorList>
    </citation>
    <scope>NUCLEOTIDE SEQUENCE [LARGE SCALE GENOMIC DNA]</scope>
    <source>
        <strain evidence="9 10">8H-2</strain>
    </source>
</reference>
<dbReference type="GO" id="GO:0008777">
    <property type="term" value="F:acetylornithine deacetylase activity"/>
    <property type="evidence" value="ECO:0007669"/>
    <property type="project" value="TreeGrafter"/>
</dbReference>
<dbReference type="GO" id="GO:0008270">
    <property type="term" value="F:zinc ion binding"/>
    <property type="evidence" value="ECO:0007669"/>
    <property type="project" value="InterPro"/>
</dbReference>
<proteinExistence type="inferred from homology"/>
<dbReference type="GO" id="GO:0006526">
    <property type="term" value="P:L-arginine biosynthetic process"/>
    <property type="evidence" value="ECO:0007669"/>
    <property type="project" value="TreeGrafter"/>
</dbReference>
<keyword evidence="3" id="KW-0645">Protease</keyword>
<dbReference type="InterPro" id="IPR002933">
    <property type="entry name" value="Peptidase_M20"/>
</dbReference>
<evidence type="ECO:0000256" key="3">
    <source>
        <dbReference type="ARBA" id="ARBA00022670"/>
    </source>
</evidence>
<dbReference type="GO" id="GO:0008237">
    <property type="term" value="F:metallopeptidase activity"/>
    <property type="evidence" value="ECO:0007669"/>
    <property type="project" value="UniProtKB-KW"/>
</dbReference>
<dbReference type="InterPro" id="IPR010964">
    <property type="entry name" value="M20A_pepV-rel"/>
</dbReference>
<evidence type="ECO:0000256" key="2">
    <source>
        <dbReference type="ARBA" id="ARBA00006247"/>
    </source>
</evidence>
<dbReference type="GO" id="GO:0016805">
    <property type="term" value="F:dipeptidase activity"/>
    <property type="evidence" value="ECO:0007669"/>
    <property type="project" value="UniProtKB-KW"/>
</dbReference>
<dbReference type="EMBL" id="SDGZ01000015">
    <property type="protein sequence ID" value="TYC48864.1"/>
    <property type="molecule type" value="Genomic_DNA"/>
</dbReference>
<evidence type="ECO:0000256" key="7">
    <source>
        <dbReference type="ARBA" id="ARBA00022997"/>
    </source>
</evidence>
<comment type="caution">
    <text evidence="9">The sequence shown here is derived from an EMBL/GenBank/DDBJ whole genome shotgun (WGS) entry which is preliminary data.</text>
</comment>
<evidence type="ECO:0000313" key="9">
    <source>
        <dbReference type="EMBL" id="TYC48864.1"/>
    </source>
</evidence>
<dbReference type="PANTHER" id="PTHR43808:SF31">
    <property type="entry name" value="N-ACETYL-L-CITRULLINE DEACETYLASE"/>
    <property type="match status" value="1"/>
</dbReference>
<keyword evidence="8" id="KW-0482">Metalloprotease</keyword>
<dbReference type="Gene3D" id="3.30.70.360">
    <property type="match status" value="2"/>
</dbReference>
<keyword evidence="6" id="KW-0862">Zinc</keyword>
<protein>
    <submittedName>
        <fullName evidence="9">Dipeptidase PepV</fullName>
    </submittedName>
</protein>
<dbReference type="PROSITE" id="PS00759">
    <property type="entry name" value="ARGE_DAPE_CPG2_2"/>
    <property type="match status" value="1"/>
</dbReference>
<dbReference type="Pfam" id="PF01546">
    <property type="entry name" value="Peptidase_M20"/>
    <property type="match status" value="1"/>
</dbReference>
<dbReference type="AlphaFoldDB" id="A0A6C2C4R9"/>
<gene>
    <name evidence="9" type="primary">pepV</name>
    <name evidence="9" type="ORF">ESZ50_06285</name>
</gene>
<accession>A0A6C2C4R9</accession>
<dbReference type="InterPro" id="IPR050072">
    <property type="entry name" value="Peptidase_M20A"/>
</dbReference>
<evidence type="ECO:0000313" key="10">
    <source>
        <dbReference type="Proteomes" id="UP000371977"/>
    </source>
</evidence>
<dbReference type="NCBIfam" id="NF005591">
    <property type="entry name" value="PRK07318.1"/>
    <property type="match status" value="1"/>
</dbReference>
<dbReference type="RefSeq" id="WP_148622733.1">
    <property type="nucleotide sequence ID" value="NZ_SDGZ01000015.1"/>
</dbReference>
<comment type="cofactor">
    <cofactor evidence="1">
        <name>Zn(2+)</name>
        <dbReference type="ChEBI" id="CHEBI:29105"/>
    </cofactor>
</comment>
<evidence type="ECO:0000256" key="6">
    <source>
        <dbReference type="ARBA" id="ARBA00022833"/>
    </source>
</evidence>